<reference evidence="1 2" key="1">
    <citation type="submission" date="2023-08" db="EMBL/GenBank/DDBJ databases">
        <title>Methanolobus mangrovi sp. nov. and Methanolobus sediminis sp. nov, two novel methylotrophic methanogens isolated from mangrove sediments in China.</title>
        <authorList>
            <person name="Zhou J."/>
        </authorList>
    </citation>
    <scope>NUCLEOTIDE SEQUENCE [LARGE SCALE GENOMIC DNA]</scope>
    <source>
        <strain evidence="1 2">FTZ6</strain>
    </source>
</reference>
<sequence length="90" mass="10253">MSIVAVSDVHLGMKGAKEDEFTEFVDYLNERKVKHLVLLGDILVKDGLPHDQFSETDVDTDFLNTTSYKLDNVLRGCKPTVKFCSQRHRP</sequence>
<dbReference type="Proteomes" id="UP001182908">
    <property type="component" value="Chromosome"/>
</dbReference>
<evidence type="ECO:0000313" key="1">
    <source>
        <dbReference type="EMBL" id="WMW25045.1"/>
    </source>
</evidence>
<protein>
    <recommendedName>
        <fullName evidence="3">Calcineurin-like phosphoesterase domain-containing protein</fullName>
    </recommendedName>
</protein>
<dbReference type="AlphaFoldDB" id="A0AA51YIZ4"/>
<evidence type="ECO:0000313" key="2">
    <source>
        <dbReference type="Proteomes" id="UP001182908"/>
    </source>
</evidence>
<dbReference type="InterPro" id="IPR029052">
    <property type="entry name" value="Metallo-depent_PP-like"/>
</dbReference>
<dbReference type="EMBL" id="CP133592">
    <property type="protein sequence ID" value="WMW25045.1"/>
    <property type="molecule type" value="Genomic_DNA"/>
</dbReference>
<dbReference type="KEGG" id="mseb:RE474_13335"/>
<evidence type="ECO:0008006" key="3">
    <source>
        <dbReference type="Google" id="ProtNLM"/>
    </source>
</evidence>
<keyword evidence="2" id="KW-1185">Reference proteome</keyword>
<dbReference type="Gene3D" id="3.60.21.10">
    <property type="match status" value="1"/>
</dbReference>
<dbReference type="SUPFAM" id="SSF56300">
    <property type="entry name" value="Metallo-dependent phosphatases"/>
    <property type="match status" value="1"/>
</dbReference>
<accession>A0AA51YIZ4</accession>
<name>A0AA51YIZ4_9EURY</name>
<dbReference type="GeneID" id="84233718"/>
<dbReference type="RefSeq" id="WP_309310853.1">
    <property type="nucleotide sequence ID" value="NZ_CP133592.1"/>
</dbReference>
<gene>
    <name evidence="1" type="ORF">RE474_13335</name>
</gene>
<proteinExistence type="predicted"/>
<organism evidence="1 2">
    <name type="scientific">Methanolobus sediminis</name>
    <dbReference type="NCBI Taxonomy" id="3072978"/>
    <lineage>
        <taxon>Archaea</taxon>
        <taxon>Methanobacteriati</taxon>
        <taxon>Methanobacteriota</taxon>
        <taxon>Stenosarchaea group</taxon>
        <taxon>Methanomicrobia</taxon>
        <taxon>Methanosarcinales</taxon>
        <taxon>Methanosarcinaceae</taxon>
        <taxon>Methanolobus</taxon>
    </lineage>
</organism>